<evidence type="ECO:0000256" key="2">
    <source>
        <dbReference type="SAM" id="SignalP"/>
    </source>
</evidence>
<dbReference type="GO" id="GO:0008237">
    <property type="term" value="F:metallopeptidase activity"/>
    <property type="evidence" value="ECO:0007669"/>
    <property type="project" value="InterPro"/>
</dbReference>
<sequence length="431" mass="46713">MKSYIKKSLLIATTAMLVNPMAIASADVGDGLGVELILNEKFKGTPNASLYTVSHYNNVKSANKVYKGNNLTIELFADKVVYETYDDSKNANRLPLVIFSNLEDLAWQNKLFFSVVVSQAESDHLGGAPQPKTDAKFNPNENPLYQYGQHRFIALSYVTMYGGQYAESDYHVFAHEAGHALGALHEDDDYSLNDPNDDPYYINARAAEVCADGSKPLMVAGAWENGDLLLITGSDNCPLLDQTKNPNGEVMLRYYNSTQQDGYTMSERTANTLGLTVTENINSQQFVFTVTRTGNSAESGTLFIAGNGIGLTPIDFSFAENETSKFISVDFAKLHELMTTSDNNYQNGSDNENTVYAVAQTASEVVKGAINVSDVNTQWKSVPKNNEPEPQPEPQPDNGGSGGGGGGGGGGSSSPGFLALITIFAYCRRKQ</sequence>
<accession>V5F250</accession>
<dbReference type="RefSeq" id="WP_023932194.1">
    <property type="nucleotide sequence ID" value="NZ_DF196813.1"/>
</dbReference>
<proteinExistence type="predicted"/>
<evidence type="ECO:0000256" key="1">
    <source>
        <dbReference type="SAM" id="MobiDB-lite"/>
    </source>
</evidence>
<feature type="region of interest" description="Disordered" evidence="1">
    <location>
        <begin position="376"/>
        <end position="414"/>
    </location>
</feature>
<gene>
    <name evidence="3" type="ORF">PLEI_1310</name>
</gene>
<dbReference type="SUPFAM" id="SSF55486">
    <property type="entry name" value="Metalloproteases ('zincins'), catalytic domain"/>
    <property type="match status" value="1"/>
</dbReference>
<protein>
    <submittedName>
        <fullName evidence="3">Metallo-peptidase M84 family protein</fullName>
    </submittedName>
</protein>
<dbReference type="Gene3D" id="3.40.390.10">
    <property type="entry name" value="Collagenase (Catalytic Domain)"/>
    <property type="match status" value="1"/>
</dbReference>
<feature type="compositionally biased region" description="Gly residues" evidence="1">
    <location>
        <begin position="399"/>
        <end position="413"/>
    </location>
</feature>
<reference evidence="4" key="1">
    <citation type="submission" date="2012-12" db="EMBL/GenBank/DDBJ databases">
        <title>Genome Sequence of Photobacterium leiognathi lrivu.4.1.</title>
        <authorList>
            <person name="Urbanczyk H."/>
            <person name="Ogura Y."/>
            <person name="Hayashi T."/>
            <person name="Dunlap P.V."/>
        </authorList>
    </citation>
    <scope>NUCLEOTIDE SEQUENCE [LARGE SCALE GENOMIC DNA]</scope>
    <source>
        <strain evidence="4">lrivu.4.1</strain>
    </source>
</reference>
<dbReference type="eggNOG" id="ENOG5031Y4Z">
    <property type="taxonomic scope" value="Bacteria"/>
</dbReference>
<dbReference type="Proteomes" id="UP000030675">
    <property type="component" value="Unassembled WGS sequence"/>
</dbReference>
<keyword evidence="2" id="KW-0732">Signal</keyword>
<name>V5F250_PHOLE</name>
<dbReference type="AlphaFoldDB" id="V5F250"/>
<feature type="chain" id="PRO_5004732608" evidence="2">
    <location>
        <begin position="25"/>
        <end position="431"/>
    </location>
</feature>
<dbReference type="HOGENOM" id="CLU_635931_0_0_6"/>
<dbReference type="EMBL" id="DF196813">
    <property type="protein sequence ID" value="GAD29658.1"/>
    <property type="molecule type" value="Genomic_DNA"/>
</dbReference>
<evidence type="ECO:0000313" key="3">
    <source>
        <dbReference type="EMBL" id="GAD29658.1"/>
    </source>
</evidence>
<organism evidence="3 4">
    <name type="scientific">Photobacterium leiognathi lrivu.4.1</name>
    <dbReference type="NCBI Taxonomy" id="1248232"/>
    <lineage>
        <taxon>Bacteria</taxon>
        <taxon>Pseudomonadati</taxon>
        <taxon>Pseudomonadota</taxon>
        <taxon>Gammaproteobacteria</taxon>
        <taxon>Vibrionales</taxon>
        <taxon>Vibrionaceae</taxon>
        <taxon>Photobacterium</taxon>
    </lineage>
</organism>
<feature type="signal peptide" evidence="2">
    <location>
        <begin position="1"/>
        <end position="24"/>
    </location>
</feature>
<dbReference type="InterPro" id="IPR024079">
    <property type="entry name" value="MetalloPept_cat_dom_sf"/>
</dbReference>
<dbReference type="Pfam" id="PF13688">
    <property type="entry name" value="Reprolysin_5"/>
    <property type="match status" value="1"/>
</dbReference>
<evidence type="ECO:0000313" key="4">
    <source>
        <dbReference type="Proteomes" id="UP000030675"/>
    </source>
</evidence>